<dbReference type="EMBL" id="CAWUOM010000014">
    <property type="protein sequence ID" value="CAK7265024.1"/>
    <property type="molecule type" value="Genomic_DNA"/>
</dbReference>
<keyword evidence="3" id="KW-1185">Reference proteome</keyword>
<gene>
    <name evidence="2" type="ORF">SEPCBS57363_001371</name>
</gene>
<protein>
    <submittedName>
        <fullName evidence="2">Uncharacterized protein</fullName>
    </submittedName>
</protein>
<evidence type="ECO:0000313" key="3">
    <source>
        <dbReference type="Proteomes" id="UP001642501"/>
    </source>
</evidence>
<evidence type="ECO:0000256" key="1">
    <source>
        <dbReference type="SAM" id="MobiDB-lite"/>
    </source>
</evidence>
<evidence type="ECO:0000313" key="2">
    <source>
        <dbReference type="EMBL" id="CAK7265024.1"/>
    </source>
</evidence>
<sequence length="228" mass="23994">MSSDAHFEPEINVSGTSPPAFLTATQSLARVFMAEGNGRYTVILPDSSAALALKSGATDGTRLEKQEEVRPGGKGTRGGKARGGKASHQAFTGMGRGGCNGFGRCNGSCLDRGGKTCNGGIRAGTETSAATATAPEHPPKKNRVLVDLHSALHNTIRVSRHSVVLVDLAKAPESLKKGSRVVGTIISVIQNPEVWCKADYWPYAPYEAPAQHMDNIVGQLPPSDTEDE</sequence>
<name>A0ABP0D9X4_9PEZI</name>
<proteinExistence type="predicted"/>
<accession>A0ABP0D9X4</accession>
<feature type="region of interest" description="Disordered" evidence="1">
    <location>
        <begin position="59"/>
        <end position="87"/>
    </location>
</feature>
<feature type="compositionally biased region" description="Basic and acidic residues" evidence="1">
    <location>
        <begin position="61"/>
        <end position="71"/>
    </location>
</feature>
<comment type="caution">
    <text evidence="2">The sequence shown here is derived from an EMBL/GenBank/DDBJ whole genome shotgun (WGS) entry which is preliminary data.</text>
</comment>
<reference evidence="2 3" key="1">
    <citation type="submission" date="2024-01" db="EMBL/GenBank/DDBJ databases">
        <authorList>
            <person name="Allen C."/>
            <person name="Tagirdzhanova G."/>
        </authorList>
    </citation>
    <scope>NUCLEOTIDE SEQUENCE [LARGE SCALE GENOMIC DNA]</scope>
    <source>
        <strain evidence="2 3">CBS 573.63</strain>
    </source>
</reference>
<dbReference type="Proteomes" id="UP001642501">
    <property type="component" value="Unassembled WGS sequence"/>
</dbReference>
<organism evidence="2 3">
    <name type="scientific">Sporothrix epigloea</name>
    <dbReference type="NCBI Taxonomy" id="1892477"/>
    <lineage>
        <taxon>Eukaryota</taxon>
        <taxon>Fungi</taxon>
        <taxon>Dikarya</taxon>
        <taxon>Ascomycota</taxon>
        <taxon>Pezizomycotina</taxon>
        <taxon>Sordariomycetes</taxon>
        <taxon>Sordariomycetidae</taxon>
        <taxon>Ophiostomatales</taxon>
        <taxon>Ophiostomataceae</taxon>
        <taxon>Sporothrix</taxon>
    </lineage>
</organism>